<dbReference type="Proteomes" id="UP000185003">
    <property type="component" value="Unassembled WGS sequence"/>
</dbReference>
<dbReference type="AlphaFoldDB" id="A0A1N6HAK0"/>
<organism evidence="1 2">
    <name type="scientific">Chitinophaga niabensis</name>
    <dbReference type="NCBI Taxonomy" id="536979"/>
    <lineage>
        <taxon>Bacteria</taxon>
        <taxon>Pseudomonadati</taxon>
        <taxon>Bacteroidota</taxon>
        <taxon>Chitinophagia</taxon>
        <taxon>Chitinophagales</taxon>
        <taxon>Chitinophagaceae</taxon>
        <taxon>Chitinophaga</taxon>
    </lineage>
</organism>
<evidence type="ECO:0000313" key="2">
    <source>
        <dbReference type="Proteomes" id="UP000185003"/>
    </source>
</evidence>
<dbReference type="STRING" id="536979.SAMN04488055_3273"/>
<evidence type="ECO:0008006" key="3">
    <source>
        <dbReference type="Google" id="ProtNLM"/>
    </source>
</evidence>
<dbReference type="OrthoDB" id="1036397at2"/>
<protein>
    <recommendedName>
        <fullName evidence="3">Copper chaperone CopZ</fullName>
    </recommendedName>
</protein>
<dbReference type="EMBL" id="FSRA01000001">
    <property type="protein sequence ID" value="SIO16854.1"/>
    <property type="molecule type" value="Genomic_DNA"/>
</dbReference>
<proteinExistence type="predicted"/>
<gene>
    <name evidence="1" type="ORF">SAMN04488055_3273</name>
</gene>
<accession>A0A1N6HAK0</accession>
<keyword evidence="2" id="KW-1185">Reference proteome</keyword>
<sequence>MIGIFKTNVATYRERNLVIKAICNNFDVGSCHIDIEDCDKVLRIVDLKVEEHHIIDFVKQQGFHCEVLE</sequence>
<name>A0A1N6HAK0_9BACT</name>
<reference evidence="1 2" key="1">
    <citation type="submission" date="2016-11" db="EMBL/GenBank/DDBJ databases">
        <authorList>
            <person name="Jaros S."/>
            <person name="Januszkiewicz K."/>
            <person name="Wedrychowicz H."/>
        </authorList>
    </citation>
    <scope>NUCLEOTIDE SEQUENCE [LARGE SCALE GENOMIC DNA]</scope>
    <source>
        <strain evidence="1 2">DSM 24787</strain>
    </source>
</reference>
<evidence type="ECO:0000313" key="1">
    <source>
        <dbReference type="EMBL" id="SIO16854.1"/>
    </source>
</evidence>